<gene>
    <name evidence="1" type="ORF">GCM10007875_16130</name>
</gene>
<accession>A0ABQ5YPK1</accession>
<dbReference type="Proteomes" id="UP001156664">
    <property type="component" value="Unassembled WGS sequence"/>
</dbReference>
<sequence length="82" mass="9182">MEKEKVWAVTVANPSEGRQFSFETVMDKEPSGSRLSNLVKQALETQLGLEFGIIDQPRGIDDPNRSVVEFCGWSVLSINLKQ</sequence>
<name>A0ABQ5YPK1_9BURK</name>
<comment type="caution">
    <text evidence="1">The sequence shown here is derived from an EMBL/GenBank/DDBJ whole genome shotgun (WGS) entry which is preliminary data.</text>
</comment>
<reference evidence="2" key="1">
    <citation type="journal article" date="2019" name="Int. J. Syst. Evol. Microbiol.">
        <title>The Global Catalogue of Microorganisms (GCM) 10K type strain sequencing project: providing services to taxonomists for standard genome sequencing and annotation.</title>
        <authorList>
            <consortium name="The Broad Institute Genomics Platform"/>
            <consortium name="The Broad Institute Genome Sequencing Center for Infectious Disease"/>
            <person name="Wu L."/>
            <person name="Ma J."/>
        </authorList>
    </citation>
    <scope>NUCLEOTIDE SEQUENCE [LARGE SCALE GENOMIC DNA]</scope>
    <source>
        <strain evidence="2">NBRC 105857</strain>
    </source>
</reference>
<organism evidence="1 2">
    <name type="scientific">Limnobacter litoralis</name>
    <dbReference type="NCBI Taxonomy" id="481366"/>
    <lineage>
        <taxon>Bacteria</taxon>
        <taxon>Pseudomonadati</taxon>
        <taxon>Pseudomonadota</taxon>
        <taxon>Betaproteobacteria</taxon>
        <taxon>Burkholderiales</taxon>
        <taxon>Burkholderiaceae</taxon>
        <taxon>Limnobacter</taxon>
    </lineage>
</organism>
<dbReference type="RefSeq" id="WP_284281141.1">
    <property type="nucleotide sequence ID" value="NZ_BSOJ01000015.1"/>
</dbReference>
<dbReference type="EMBL" id="BSOJ01000015">
    <property type="protein sequence ID" value="GLR26523.1"/>
    <property type="molecule type" value="Genomic_DNA"/>
</dbReference>
<keyword evidence="2" id="KW-1185">Reference proteome</keyword>
<evidence type="ECO:0000313" key="1">
    <source>
        <dbReference type="EMBL" id="GLR26523.1"/>
    </source>
</evidence>
<proteinExistence type="predicted"/>
<protein>
    <submittedName>
        <fullName evidence="1">Uncharacterized protein</fullName>
    </submittedName>
</protein>
<evidence type="ECO:0000313" key="2">
    <source>
        <dbReference type="Proteomes" id="UP001156664"/>
    </source>
</evidence>